<dbReference type="eggNOG" id="KOG1792">
    <property type="taxonomic scope" value="Eukaryota"/>
</dbReference>
<evidence type="ECO:0000256" key="2">
    <source>
        <dbReference type="ARBA" id="ARBA00022692"/>
    </source>
</evidence>
<dbReference type="Pfam" id="PF02453">
    <property type="entry name" value="Reticulon"/>
    <property type="match status" value="1"/>
</dbReference>
<keyword evidence="4 6" id="KW-1133">Transmembrane helix</keyword>
<dbReference type="GO" id="GO:0005789">
    <property type="term" value="C:endoplasmic reticulum membrane"/>
    <property type="evidence" value="ECO:0007669"/>
    <property type="project" value="UniProtKB-SubCell"/>
</dbReference>
<evidence type="ECO:0000313" key="9">
    <source>
        <dbReference type="EMBL" id="EGV63361.1"/>
    </source>
</evidence>
<name>G3B627_CANTC</name>
<keyword evidence="5 6" id="KW-0472">Membrane</keyword>
<evidence type="ECO:0000256" key="5">
    <source>
        <dbReference type="ARBA" id="ARBA00023136"/>
    </source>
</evidence>
<dbReference type="InterPro" id="IPR003388">
    <property type="entry name" value="Reticulon"/>
</dbReference>
<dbReference type="HOGENOM" id="CLU_050576_1_0_1"/>
<evidence type="ECO:0000256" key="3">
    <source>
        <dbReference type="ARBA" id="ARBA00022824"/>
    </source>
</evidence>
<accession>G3B627</accession>
<dbReference type="KEGG" id="cten:18249853"/>
<keyword evidence="10" id="KW-1185">Reference proteome</keyword>
<evidence type="ECO:0000256" key="1">
    <source>
        <dbReference type="ARBA" id="ARBA00004477"/>
    </source>
</evidence>
<sequence>MSSSIAPTSSNTSLCELLTWQNPIKTGKVFGSLILGLVVFKKVNLINIVFHLTYIALLFSAAAEYAGKLVTGEGFVTKYKPTSKAYAKTVNDTILPAIGKGASYAEDVTNKVIYSHDIETTLKAAGVSYVLYKLTSWFSVFTLLTTALVLAFTFPVVYSKNKKEIDAAVAQFSTTAKAKVGEFSKLAQDKAAPHVENLIKKSGPVGSFIKSKIPTRTAGSTVGADRSASFEAEKPTTATTTGASSFPEVPTDSIKDDSTFEDLVEEAKTAGVNAAHQL</sequence>
<organism evidence="10">
    <name type="scientific">Candida tenuis (strain ATCC 10573 / BCRC 21748 / CBS 615 / JCM 9827 / NBRC 10315 / NRRL Y-1498 / VKM Y-70)</name>
    <name type="common">Yeast</name>
    <name type="synonym">Yamadazyma tenuis</name>
    <dbReference type="NCBI Taxonomy" id="590646"/>
    <lineage>
        <taxon>Eukaryota</taxon>
        <taxon>Fungi</taxon>
        <taxon>Dikarya</taxon>
        <taxon>Ascomycota</taxon>
        <taxon>Saccharomycotina</taxon>
        <taxon>Pichiomycetes</taxon>
        <taxon>Debaryomycetaceae</taxon>
        <taxon>Yamadazyma</taxon>
    </lineage>
</organism>
<dbReference type="PANTHER" id="PTHR10994">
    <property type="entry name" value="RETICULON"/>
    <property type="match status" value="1"/>
</dbReference>
<comment type="subcellular location">
    <subcellularLocation>
        <location evidence="1 6">Endoplasmic reticulum membrane</location>
        <topology evidence="1 6">Multi-pass membrane protein</topology>
    </subcellularLocation>
</comment>
<feature type="transmembrane region" description="Helical" evidence="6">
    <location>
        <begin position="45"/>
        <end position="63"/>
    </location>
</feature>
<dbReference type="Proteomes" id="UP000000707">
    <property type="component" value="Unassembled WGS sequence"/>
</dbReference>
<reference evidence="9 10" key="1">
    <citation type="journal article" date="2011" name="Proc. Natl. Acad. Sci. U.S.A.">
        <title>Comparative genomics of xylose-fermenting fungi for enhanced biofuel production.</title>
        <authorList>
            <person name="Wohlbach D.J."/>
            <person name="Kuo A."/>
            <person name="Sato T.K."/>
            <person name="Potts K.M."/>
            <person name="Salamov A.A."/>
            <person name="LaButti K.M."/>
            <person name="Sun H."/>
            <person name="Clum A."/>
            <person name="Pangilinan J.L."/>
            <person name="Lindquist E.A."/>
            <person name="Lucas S."/>
            <person name="Lapidus A."/>
            <person name="Jin M."/>
            <person name="Gunawan C."/>
            <person name="Balan V."/>
            <person name="Dale B.E."/>
            <person name="Jeffries T.W."/>
            <person name="Zinkel R."/>
            <person name="Barry K.W."/>
            <person name="Grigoriev I.V."/>
            <person name="Gasch A.P."/>
        </authorList>
    </citation>
    <scope>NUCLEOTIDE SEQUENCE [LARGE SCALE GENOMIC DNA]</scope>
    <source>
        <strain evidence="9">ATCC 10573</strain>
        <strain evidence="10">ATCC 10573 / BCRC 21748 / CBS 615 / JCM 9827 / NBRC 10315 / NRRL Y-1498 / VKM Y-70</strain>
    </source>
</reference>
<evidence type="ECO:0000256" key="6">
    <source>
        <dbReference type="RuleBase" id="RU363132"/>
    </source>
</evidence>
<dbReference type="InterPro" id="IPR045064">
    <property type="entry name" value="Reticulon-like"/>
</dbReference>
<evidence type="ECO:0000259" key="8">
    <source>
        <dbReference type="PROSITE" id="PS50845"/>
    </source>
</evidence>
<evidence type="ECO:0000313" key="10">
    <source>
        <dbReference type="Proteomes" id="UP000000707"/>
    </source>
</evidence>
<feature type="transmembrane region" description="Helical" evidence="6">
    <location>
        <begin position="137"/>
        <end position="158"/>
    </location>
</feature>
<proteinExistence type="predicted"/>
<feature type="domain" description="Reticulon" evidence="8">
    <location>
        <begin position="14"/>
        <end position="229"/>
    </location>
</feature>
<evidence type="ECO:0000256" key="7">
    <source>
        <dbReference type="SAM" id="MobiDB-lite"/>
    </source>
</evidence>
<dbReference type="RefSeq" id="XP_006687154.1">
    <property type="nucleotide sequence ID" value="XM_006687091.1"/>
</dbReference>
<dbReference type="AlphaFoldDB" id="G3B627"/>
<evidence type="ECO:0000256" key="4">
    <source>
        <dbReference type="ARBA" id="ARBA00022989"/>
    </source>
</evidence>
<dbReference type="EMBL" id="GL996524">
    <property type="protein sequence ID" value="EGV63360.1"/>
    <property type="molecule type" value="Genomic_DNA"/>
</dbReference>
<dbReference type="OrthoDB" id="47276at2759"/>
<gene>
    <name evidence="9" type="ORF">CANTEDRAFT_135189</name>
</gene>
<dbReference type="GeneID" id="18249853"/>
<protein>
    <recommendedName>
        <fullName evidence="6">Reticulon-like protein</fullName>
    </recommendedName>
</protein>
<keyword evidence="2 6" id="KW-0812">Transmembrane</keyword>
<keyword evidence="3 6" id="KW-0256">Endoplasmic reticulum</keyword>
<dbReference type="PROSITE" id="PS50845">
    <property type="entry name" value="RETICULON"/>
    <property type="match status" value="1"/>
</dbReference>
<dbReference type="EMBL" id="GL996524">
    <property type="protein sequence ID" value="EGV63361.1"/>
    <property type="molecule type" value="Genomic_DNA"/>
</dbReference>
<dbReference type="GO" id="GO:0009617">
    <property type="term" value="P:response to bacterium"/>
    <property type="evidence" value="ECO:0007669"/>
    <property type="project" value="InterPro"/>
</dbReference>
<dbReference type="PANTHER" id="PTHR10994:SF193">
    <property type="entry name" value="RETICULON-LIKE PROTEIN"/>
    <property type="match status" value="1"/>
</dbReference>
<feature type="region of interest" description="Disordered" evidence="7">
    <location>
        <begin position="218"/>
        <end position="256"/>
    </location>
</feature>
<dbReference type="STRING" id="590646.G3B627"/>